<dbReference type="InterPro" id="IPR037185">
    <property type="entry name" value="EmrE-like"/>
</dbReference>
<evidence type="ECO:0000256" key="3">
    <source>
        <dbReference type="ARBA" id="ARBA00022989"/>
    </source>
</evidence>
<dbReference type="PANTHER" id="PTHR11132">
    <property type="entry name" value="SOLUTE CARRIER FAMILY 35"/>
    <property type="match status" value="1"/>
</dbReference>
<feature type="transmembrane region" description="Helical" evidence="6">
    <location>
        <begin position="74"/>
        <end position="94"/>
    </location>
</feature>
<dbReference type="EMBL" id="HBGL01013072">
    <property type="protein sequence ID" value="CAD9305134.1"/>
    <property type="molecule type" value="Transcribed_RNA"/>
</dbReference>
<feature type="transmembrane region" description="Helical" evidence="6">
    <location>
        <begin position="142"/>
        <end position="165"/>
    </location>
</feature>
<dbReference type="SUPFAM" id="SSF103481">
    <property type="entry name" value="Multidrug resistance efflux transporter EmrE"/>
    <property type="match status" value="1"/>
</dbReference>
<dbReference type="InterPro" id="IPR004853">
    <property type="entry name" value="Sugar_P_trans_dom"/>
</dbReference>
<keyword evidence="4 6" id="KW-0472">Membrane</keyword>
<feature type="transmembrane region" description="Helical" evidence="6">
    <location>
        <begin position="344"/>
        <end position="363"/>
    </location>
</feature>
<accession>A0A7S1YIC0</accession>
<name>A0A7S1YIC0_9EUKA</name>
<feature type="transmembrane region" description="Helical" evidence="6">
    <location>
        <begin position="251"/>
        <end position="270"/>
    </location>
</feature>
<feature type="transmembrane region" description="Helical" evidence="6">
    <location>
        <begin position="100"/>
        <end position="122"/>
    </location>
</feature>
<feature type="transmembrane region" description="Helical" evidence="6">
    <location>
        <begin position="218"/>
        <end position="239"/>
    </location>
</feature>
<evidence type="ECO:0000256" key="1">
    <source>
        <dbReference type="ARBA" id="ARBA00004141"/>
    </source>
</evidence>
<reference evidence="8" key="1">
    <citation type="submission" date="2021-01" db="EMBL/GenBank/DDBJ databases">
        <authorList>
            <person name="Corre E."/>
            <person name="Pelletier E."/>
            <person name="Niang G."/>
            <person name="Scheremetjew M."/>
            <person name="Finn R."/>
            <person name="Kale V."/>
            <person name="Holt S."/>
            <person name="Cochrane G."/>
            <person name="Meng A."/>
            <person name="Brown T."/>
            <person name="Cohen L."/>
        </authorList>
    </citation>
    <scope>NUCLEOTIDE SEQUENCE</scope>
    <source>
        <strain evidence="8">ATCC 50979</strain>
    </source>
</reference>
<evidence type="ECO:0000256" key="6">
    <source>
        <dbReference type="SAM" id="Phobius"/>
    </source>
</evidence>
<proteinExistence type="predicted"/>
<feature type="transmembrane region" description="Helical" evidence="6">
    <location>
        <begin position="317"/>
        <end position="338"/>
    </location>
</feature>
<feature type="transmembrane region" description="Helical" evidence="6">
    <location>
        <begin position="195"/>
        <end position="212"/>
    </location>
</feature>
<comment type="subcellular location">
    <subcellularLocation>
        <location evidence="1">Membrane</location>
        <topology evidence="1">Multi-pass membrane protein</topology>
    </subcellularLocation>
</comment>
<dbReference type="Pfam" id="PF03151">
    <property type="entry name" value="TPT"/>
    <property type="match status" value="1"/>
</dbReference>
<dbReference type="InterPro" id="IPR050186">
    <property type="entry name" value="TPT_transporter"/>
</dbReference>
<dbReference type="GO" id="GO:0016020">
    <property type="term" value="C:membrane"/>
    <property type="evidence" value="ECO:0007669"/>
    <property type="project" value="UniProtKB-SubCell"/>
</dbReference>
<evidence type="ECO:0000313" key="8">
    <source>
        <dbReference type="EMBL" id="CAD9305134.1"/>
    </source>
</evidence>
<dbReference type="AlphaFoldDB" id="A0A7S1YIC0"/>
<evidence type="ECO:0000256" key="5">
    <source>
        <dbReference type="SAM" id="MobiDB-lite"/>
    </source>
</evidence>
<protein>
    <recommendedName>
        <fullName evidence="7">Sugar phosphate transporter domain-containing protein</fullName>
    </recommendedName>
</protein>
<evidence type="ECO:0000256" key="2">
    <source>
        <dbReference type="ARBA" id="ARBA00022692"/>
    </source>
</evidence>
<feature type="domain" description="Sugar phosphate transporter" evidence="7">
    <location>
        <begin position="74"/>
        <end position="361"/>
    </location>
</feature>
<gene>
    <name evidence="8" type="ORF">SSP0437_LOCUS10219</name>
</gene>
<evidence type="ECO:0000256" key="4">
    <source>
        <dbReference type="ARBA" id="ARBA00023136"/>
    </source>
</evidence>
<keyword evidence="2 6" id="KW-0812">Transmembrane</keyword>
<evidence type="ECO:0000259" key="7">
    <source>
        <dbReference type="Pfam" id="PF03151"/>
    </source>
</evidence>
<sequence length="381" mass="41976">MASSAYRRPIPNDIFAPTSTSVDLSETSEKASNRRKHRHRAASSDRQHLATTSTPSHQPHIFTSLLASIFSKGGFAIILWYTVNIFTVICNKWIYVKKDFTFPFTLTLCHMTAGFICGYLSLHVFRVVPTTIVSKEAQLSRVFPMATIFIVNIVLGNISLSYVPISFMQTIKSSVPAFTYFFQVAFLGRAFDGQLAATLIPIVGGVALTTWTEVNYDFIGFMTAFVASAVTATQAILGAKLLSGSLKMDSINLVYNMAPFAMVMLLPFVYAWEWDRLVAAWPVIGDSSLVALLVISSTVAFALNFAVFFAIKNTSALTFTVSGNFKVVLSVTISVLIFQNEVTLYNALGIIITILGCWTYNYMRHQLEKAPPMPLGKAANV</sequence>
<feature type="region of interest" description="Disordered" evidence="5">
    <location>
        <begin position="17"/>
        <end position="57"/>
    </location>
</feature>
<feature type="transmembrane region" description="Helical" evidence="6">
    <location>
        <begin position="290"/>
        <end position="310"/>
    </location>
</feature>
<organism evidence="8">
    <name type="scientific">Sexangularia sp. CB-2014</name>
    <dbReference type="NCBI Taxonomy" id="1486929"/>
    <lineage>
        <taxon>Eukaryota</taxon>
        <taxon>Amoebozoa</taxon>
        <taxon>Tubulinea</taxon>
        <taxon>Elardia</taxon>
        <taxon>Arcellinida</taxon>
        <taxon>Arcellinida incertae sedis</taxon>
        <taxon>Sexangularia</taxon>
    </lineage>
</organism>
<keyword evidence="3 6" id="KW-1133">Transmembrane helix</keyword>